<gene>
    <name evidence="2" type="ORF">METZ01_LOCUS284467</name>
</gene>
<reference evidence="2" key="1">
    <citation type="submission" date="2018-05" db="EMBL/GenBank/DDBJ databases">
        <authorList>
            <person name="Lanie J.A."/>
            <person name="Ng W.-L."/>
            <person name="Kazmierczak K.M."/>
            <person name="Andrzejewski T.M."/>
            <person name="Davidsen T.M."/>
            <person name="Wayne K.J."/>
            <person name="Tettelin H."/>
            <person name="Glass J.I."/>
            <person name="Rusch D."/>
            <person name="Podicherti R."/>
            <person name="Tsui H.-C.T."/>
            <person name="Winkler M.E."/>
        </authorList>
    </citation>
    <scope>NUCLEOTIDE SEQUENCE</scope>
</reference>
<dbReference type="AlphaFoldDB" id="A0A382L6R2"/>
<name>A0A382L6R2_9ZZZZ</name>
<evidence type="ECO:0000313" key="2">
    <source>
        <dbReference type="EMBL" id="SVC31613.1"/>
    </source>
</evidence>
<protein>
    <submittedName>
        <fullName evidence="2">Uncharacterized protein</fullName>
    </submittedName>
</protein>
<keyword evidence="1" id="KW-1133">Transmembrane helix</keyword>
<keyword evidence="1" id="KW-0472">Membrane</keyword>
<proteinExistence type="predicted"/>
<organism evidence="2">
    <name type="scientific">marine metagenome</name>
    <dbReference type="NCBI Taxonomy" id="408172"/>
    <lineage>
        <taxon>unclassified sequences</taxon>
        <taxon>metagenomes</taxon>
        <taxon>ecological metagenomes</taxon>
    </lineage>
</organism>
<evidence type="ECO:0000256" key="1">
    <source>
        <dbReference type="SAM" id="Phobius"/>
    </source>
</evidence>
<accession>A0A382L6R2</accession>
<dbReference type="EMBL" id="UINC01084718">
    <property type="protein sequence ID" value="SVC31613.1"/>
    <property type="molecule type" value="Genomic_DNA"/>
</dbReference>
<keyword evidence="1" id="KW-0812">Transmembrane</keyword>
<feature type="transmembrane region" description="Helical" evidence="1">
    <location>
        <begin position="16"/>
        <end position="39"/>
    </location>
</feature>
<sequence length="74" mass="8418">MPIKCEIDVESFVRKISFIFLFLIFVLNIAQPVFLSLIIKFKNLLNLFPVKSSRLLAIVNLVKGLYSSAVMSNL</sequence>